<evidence type="ECO:0000313" key="1">
    <source>
        <dbReference type="EMBL" id="KAK4414715.1"/>
    </source>
</evidence>
<keyword evidence="2" id="KW-1185">Reference proteome</keyword>
<accession>A0AAE1XMJ0</accession>
<protein>
    <submittedName>
        <fullName evidence="1">Uncharacterized protein</fullName>
    </submittedName>
</protein>
<dbReference type="AlphaFoldDB" id="A0AAE1XMJ0"/>
<reference evidence="1" key="2">
    <citation type="journal article" date="2024" name="Plant">
        <title>Genomic evolution and insights into agronomic trait innovations of Sesamum species.</title>
        <authorList>
            <person name="Miao H."/>
            <person name="Wang L."/>
            <person name="Qu L."/>
            <person name="Liu H."/>
            <person name="Sun Y."/>
            <person name="Le M."/>
            <person name="Wang Q."/>
            <person name="Wei S."/>
            <person name="Zheng Y."/>
            <person name="Lin W."/>
            <person name="Duan Y."/>
            <person name="Cao H."/>
            <person name="Xiong S."/>
            <person name="Wang X."/>
            <person name="Wei L."/>
            <person name="Li C."/>
            <person name="Ma Q."/>
            <person name="Ju M."/>
            <person name="Zhao R."/>
            <person name="Li G."/>
            <person name="Mu C."/>
            <person name="Tian Q."/>
            <person name="Mei H."/>
            <person name="Zhang T."/>
            <person name="Gao T."/>
            <person name="Zhang H."/>
        </authorList>
    </citation>
    <scope>NUCLEOTIDE SEQUENCE</scope>
    <source>
        <strain evidence="1">3651</strain>
    </source>
</reference>
<organism evidence="1 2">
    <name type="scientific">Sesamum alatum</name>
    <dbReference type="NCBI Taxonomy" id="300844"/>
    <lineage>
        <taxon>Eukaryota</taxon>
        <taxon>Viridiplantae</taxon>
        <taxon>Streptophyta</taxon>
        <taxon>Embryophyta</taxon>
        <taxon>Tracheophyta</taxon>
        <taxon>Spermatophyta</taxon>
        <taxon>Magnoliopsida</taxon>
        <taxon>eudicotyledons</taxon>
        <taxon>Gunneridae</taxon>
        <taxon>Pentapetalae</taxon>
        <taxon>asterids</taxon>
        <taxon>lamiids</taxon>
        <taxon>Lamiales</taxon>
        <taxon>Pedaliaceae</taxon>
        <taxon>Sesamum</taxon>
    </lineage>
</organism>
<name>A0AAE1XMJ0_9LAMI</name>
<dbReference type="Proteomes" id="UP001293254">
    <property type="component" value="Unassembled WGS sequence"/>
</dbReference>
<evidence type="ECO:0000313" key="2">
    <source>
        <dbReference type="Proteomes" id="UP001293254"/>
    </source>
</evidence>
<reference evidence="1" key="1">
    <citation type="submission" date="2020-06" db="EMBL/GenBank/DDBJ databases">
        <authorList>
            <person name="Li T."/>
            <person name="Hu X."/>
            <person name="Zhang T."/>
            <person name="Song X."/>
            <person name="Zhang H."/>
            <person name="Dai N."/>
            <person name="Sheng W."/>
            <person name="Hou X."/>
            <person name="Wei L."/>
        </authorList>
    </citation>
    <scope>NUCLEOTIDE SEQUENCE</scope>
    <source>
        <strain evidence="1">3651</strain>
        <tissue evidence="1">Leaf</tissue>
    </source>
</reference>
<sequence length="176" mass="19557">MSLAGGRTNAQRLRGGAIGDIIAFATLLLGGRESAVTDPVVKEGNERVRSREGVSIVTGDPNDGRFRVITFLPRPQRQALSRNTQPHSYGAFAFTKESLSSVIRRSFLMDDEYCAVMIQMVLIIKGRCRRRLFNVLSVQTSSPSREYRIGSHSCLTSKANESYERVLPRVGSHLTR</sequence>
<comment type="caution">
    <text evidence="1">The sequence shown here is derived from an EMBL/GenBank/DDBJ whole genome shotgun (WGS) entry which is preliminary data.</text>
</comment>
<proteinExistence type="predicted"/>
<dbReference type="EMBL" id="JACGWO010000011">
    <property type="protein sequence ID" value="KAK4414715.1"/>
    <property type="molecule type" value="Genomic_DNA"/>
</dbReference>
<gene>
    <name evidence="1" type="ORF">Salat_2578400</name>
</gene>